<dbReference type="InterPro" id="IPR003653">
    <property type="entry name" value="Peptidase_C48_C"/>
</dbReference>
<evidence type="ECO:0000256" key="1">
    <source>
        <dbReference type="ARBA" id="ARBA00005234"/>
    </source>
</evidence>
<feature type="domain" description="Ubiquitin-like protease family profile" evidence="5">
    <location>
        <begin position="1"/>
        <end position="197"/>
    </location>
</feature>
<dbReference type="PANTHER" id="PTHR12606">
    <property type="entry name" value="SENTRIN/SUMO-SPECIFIC PROTEASE"/>
    <property type="match status" value="1"/>
</dbReference>
<evidence type="ECO:0000256" key="3">
    <source>
        <dbReference type="ARBA" id="ARBA00022801"/>
    </source>
</evidence>
<dbReference type="Proteomes" id="UP000694864">
    <property type="component" value="Chromosome 20"/>
</dbReference>
<keyword evidence="3" id="KW-0378">Hydrolase</keyword>
<keyword evidence="2" id="KW-0645">Protease</keyword>
<dbReference type="InterPro" id="IPR038765">
    <property type="entry name" value="Papain-like_cys_pep_sf"/>
</dbReference>
<keyword evidence="6" id="KW-1185">Reference proteome</keyword>
<dbReference type="PROSITE" id="PS50600">
    <property type="entry name" value="ULP_PROTEASE"/>
    <property type="match status" value="1"/>
</dbReference>
<dbReference type="PANTHER" id="PTHR12606:SF136">
    <property type="entry name" value="ULP1 PROTEASE FAMILY PROTEIN"/>
    <property type="match status" value="1"/>
</dbReference>
<dbReference type="RefSeq" id="XP_019097867.1">
    <property type="nucleotide sequence ID" value="XM_019242322.1"/>
</dbReference>
<evidence type="ECO:0000259" key="5">
    <source>
        <dbReference type="PROSITE" id="PS50600"/>
    </source>
</evidence>
<reference evidence="7" key="2">
    <citation type="submission" date="2025-08" db="UniProtKB">
        <authorList>
            <consortium name="RefSeq"/>
        </authorList>
    </citation>
    <scope>IDENTIFICATION</scope>
    <source>
        <tissue evidence="7">Leaf</tissue>
    </source>
</reference>
<reference evidence="6" key="1">
    <citation type="journal article" date="2014" name="Nat. Commun.">
        <title>The emerging biofuel crop Camelina sativa retains a highly undifferentiated hexaploid genome structure.</title>
        <authorList>
            <person name="Kagale S."/>
            <person name="Koh C."/>
            <person name="Nixon J."/>
            <person name="Bollina V."/>
            <person name="Clarke W.E."/>
            <person name="Tuteja R."/>
            <person name="Spillane C."/>
            <person name="Robinson S.J."/>
            <person name="Links M.G."/>
            <person name="Clarke C."/>
            <person name="Higgins E.E."/>
            <person name="Huebert T."/>
            <person name="Sharpe A.G."/>
            <person name="Parkin I.A."/>
        </authorList>
    </citation>
    <scope>NUCLEOTIDE SEQUENCE [LARGE SCALE GENOMIC DNA]</scope>
    <source>
        <strain evidence="6">cv. DH55</strain>
    </source>
</reference>
<gene>
    <name evidence="7" type="primary">LOC109125069</name>
</gene>
<comment type="similarity">
    <text evidence="1">Belongs to the peptidase C48 family.</text>
</comment>
<protein>
    <submittedName>
        <fullName evidence="7">Uncharacterized protein LOC109125069</fullName>
    </submittedName>
</protein>
<dbReference type="GeneID" id="109125069"/>
<dbReference type="Pfam" id="PF02902">
    <property type="entry name" value="Peptidase_C48"/>
    <property type="match status" value="1"/>
</dbReference>
<evidence type="ECO:0000313" key="7">
    <source>
        <dbReference type="RefSeq" id="XP_019097867.1"/>
    </source>
</evidence>
<organism evidence="6 7">
    <name type="scientific">Camelina sativa</name>
    <name type="common">False flax</name>
    <name type="synonym">Myagrum sativum</name>
    <dbReference type="NCBI Taxonomy" id="90675"/>
    <lineage>
        <taxon>Eukaryota</taxon>
        <taxon>Viridiplantae</taxon>
        <taxon>Streptophyta</taxon>
        <taxon>Embryophyta</taxon>
        <taxon>Tracheophyta</taxon>
        <taxon>Spermatophyta</taxon>
        <taxon>Magnoliopsida</taxon>
        <taxon>eudicotyledons</taxon>
        <taxon>Gunneridae</taxon>
        <taxon>Pentapetalae</taxon>
        <taxon>rosids</taxon>
        <taxon>malvids</taxon>
        <taxon>Brassicales</taxon>
        <taxon>Brassicaceae</taxon>
        <taxon>Camelineae</taxon>
        <taxon>Camelina</taxon>
    </lineage>
</organism>
<dbReference type="SUPFAM" id="SSF54001">
    <property type="entry name" value="Cysteine proteinases"/>
    <property type="match status" value="1"/>
</dbReference>
<evidence type="ECO:0000256" key="4">
    <source>
        <dbReference type="ARBA" id="ARBA00022807"/>
    </source>
</evidence>
<accession>A0ABM1RFS9</accession>
<dbReference type="Gene3D" id="3.40.395.10">
    <property type="entry name" value="Adenoviral Proteinase, Chain A"/>
    <property type="match status" value="1"/>
</dbReference>
<evidence type="ECO:0000313" key="6">
    <source>
        <dbReference type="Proteomes" id="UP000694864"/>
    </source>
</evidence>
<evidence type="ECO:0000256" key="2">
    <source>
        <dbReference type="ARBA" id="ARBA00022670"/>
    </source>
</evidence>
<keyword evidence="4" id="KW-0788">Thiol protease</keyword>
<proteinExistence type="inferred from homology"/>
<sequence length="261" mass="30166">MTPRLDWPSFDYGWLKDFHMGAAMKMFRNRFIREPSQYPNQRIAFLDQDMLSSLLRDFDQFALSRRNFLFRDMYLEHYNGLAPVDSQTKKKWYVDVDHLYACLFVNKNHWVALDINLPARTIYVYDSIPSLVKDSDLVKECIALRRMIPALLSQAIPPQVRKKSYAMLEVKRMTQGVSLNKYPGDCGVFALKNIECLALGKKFDGICDENIPAIPIKLACELFDEVGESLGHRMTTILSQPNQFVIPHLIDESLTSLMSDE</sequence>
<name>A0ABM1RFS9_CAMSA</name>